<accession>A0A0V0QR08</accession>
<feature type="region of interest" description="Disordered" evidence="1">
    <location>
        <begin position="149"/>
        <end position="174"/>
    </location>
</feature>
<feature type="compositionally biased region" description="Low complexity" evidence="1">
    <location>
        <begin position="149"/>
        <end position="167"/>
    </location>
</feature>
<dbReference type="OrthoDB" id="288849at2759"/>
<dbReference type="InParanoid" id="A0A0V0QR08"/>
<dbReference type="OMA" id="QEDICAK"/>
<comment type="caution">
    <text evidence="2">The sequence shown here is derived from an EMBL/GenBank/DDBJ whole genome shotgun (WGS) entry which is preliminary data.</text>
</comment>
<name>A0A0V0QR08_PSEPJ</name>
<protein>
    <submittedName>
        <fullName evidence="2">Uncharacterized protein</fullName>
    </submittedName>
</protein>
<dbReference type="Proteomes" id="UP000054937">
    <property type="component" value="Unassembled WGS sequence"/>
</dbReference>
<reference evidence="2 3" key="1">
    <citation type="journal article" date="2015" name="Sci. Rep.">
        <title>Genome of the facultative scuticociliatosis pathogen Pseudocohnilembus persalinus provides insight into its virulence through horizontal gene transfer.</title>
        <authorList>
            <person name="Xiong J."/>
            <person name="Wang G."/>
            <person name="Cheng J."/>
            <person name="Tian M."/>
            <person name="Pan X."/>
            <person name="Warren A."/>
            <person name="Jiang C."/>
            <person name="Yuan D."/>
            <person name="Miao W."/>
        </authorList>
    </citation>
    <scope>NUCLEOTIDE SEQUENCE [LARGE SCALE GENOMIC DNA]</scope>
    <source>
        <strain evidence="2">36N120E</strain>
    </source>
</reference>
<organism evidence="2 3">
    <name type="scientific">Pseudocohnilembus persalinus</name>
    <name type="common">Ciliate</name>
    <dbReference type="NCBI Taxonomy" id="266149"/>
    <lineage>
        <taxon>Eukaryota</taxon>
        <taxon>Sar</taxon>
        <taxon>Alveolata</taxon>
        <taxon>Ciliophora</taxon>
        <taxon>Intramacronucleata</taxon>
        <taxon>Oligohymenophorea</taxon>
        <taxon>Scuticociliatia</taxon>
        <taxon>Philasterida</taxon>
        <taxon>Pseudocohnilembidae</taxon>
        <taxon>Pseudocohnilembus</taxon>
    </lineage>
</organism>
<dbReference type="EMBL" id="LDAU01000111">
    <property type="protein sequence ID" value="KRX04738.1"/>
    <property type="molecule type" value="Genomic_DNA"/>
</dbReference>
<evidence type="ECO:0000313" key="2">
    <source>
        <dbReference type="EMBL" id="KRX04738.1"/>
    </source>
</evidence>
<gene>
    <name evidence="2" type="ORF">PPERSA_11794</name>
</gene>
<dbReference type="FunCoup" id="A0A0V0QR08">
    <property type="interactions" value="1"/>
</dbReference>
<proteinExistence type="predicted"/>
<keyword evidence="3" id="KW-1185">Reference proteome</keyword>
<dbReference type="AlphaFoldDB" id="A0A0V0QR08"/>
<evidence type="ECO:0000256" key="1">
    <source>
        <dbReference type="SAM" id="MobiDB-lite"/>
    </source>
</evidence>
<evidence type="ECO:0000313" key="3">
    <source>
        <dbReference type="Proteomes" id="UP000054937"/>
    </source>
</evidence>
<sequence>MSVTPQQIEQNAEAIQAQLANEKIVNWEEVNGSQQSLTRGFQAQMEKLMMLRDSLQRNYLNNLKELKGMDASDLLKQIKEKKQETGCLKNLVDYGILDGEKVTLDVPALKEDAKKKQDQFINVNKQVTDKLFETCQWIENFVKTNINKQGESQQQSTSSQNNEVQTQEESKEVQEGEKNYNFYFDEDKLNQICSKIQVQRIPNTNNLISIKTYSEIVEQSVYLAEQEFVRLTFDNRKDRREQMKDSKAYLKLMMDHLNEVENMLMKSQEDICKKLGISQEKLEQSEVTLMERGLGQQLFMMQASVRSKIKEKLPKNKTVNSKLTKEVIEYQIKLLNDKQDQFIPVLKELPQSYESQQIIPVLLNLMISDLVYEEYSLEEEDYMHNLTDQKQFKEQQVLELLQGIEQGIINLLQNSGLIPKGGMGMPGGMPPGGMPPMGGMGGMGGMPGLM</sequence>